<evidence type="ECO:0000313" key="2">
    <source>
        <dbReference type="EMBL" id="OGZ75239.1"/>
    </source>
</evidence>
<feature type="region of interest" description="Disordered" evidence="1">
    <location>
        <begin position="1"/>
        <end position="40"/>
    </location>
</feature>
<sequence>MVDANKKEEVGKQEISPPEQGAGLPGEKREAVAEKTEMSGPEIEMIKEELRREIELMDQNPELKKEAEDKAKKIGALAADKMLEHLLEIAQQRGLTFALAVAKKMNDPYILDTFHDLLAKEGYYKKFTR</sequence>
<comment type="caution">
    <text evidence="2">The sequence shown here is derived from an EMBL/GenBank/DDBJ whole genome shotgun (WGS) entry which is preliminary data.</text>
</comment>
<protein>
    <submittedName>
        <fullName evidence="2">Uncharacterized protein</fullName>
    </submittedName>
</protein>
<gene>
    <name evidence="2" type="ORF">A3G45_01595</name>
</gene>
<evidence type="ECO:0000313" key="3">
    <source>
        <dbReference type="Proteomes" id="UP000178632"/>
    </source>
</evidence>
<feature type="compositionally biased region" description="Basic and acidic residues" evidence="1">
    <location>
        <begin position="26"/>
        <end position="37"/>
    </location>
</feature>
<dbReference type="Proteomes" id="UP000178632">
    <property type="component" value="Unassembled WGS sequence"/>
</dbReference>
<name>A0A1G2IK57_9BACT</name>
<dbReference type="EMBL" id="MHPE01000054">
    <property type="protein sequence ID" value="OGZ75239.1"/>
    <property type="molecule type" value="Genomic_DNA"/>
</dbReference>
<reference evidence="2 3" key="1">
    <citation type="journal article" date="2016" name="Nat. Commun.">
        <title>Thousands of microbial genomes shed light on interconnected biogeochemical processes in an aquifer system.</title>
        <authorList>
            <person name="Anantharaman K."/>
            <person name="Brown C.T."/>
            <person name="Hug L.A."/>
            <person name="Sharon I."/>
            <person name="Castelle C.J."/>
            <person name="Probst A.J."/>
            <person name="Thomas B.C."/>
            <person name="Singh A."/>
            <person name="Wilkins M.J."/>
            <person name="Karaoz U."/>
            <person name="Brodie E.L."/>
            <person name="Williams K.H."/>
            <person name="Hubbard S.S."/>
            <person name="Banfield J.F."/>
        </authorList>
    </citation>
    <scope>NUCLEOTIDE SEQUENCE [LARGE SCALE GENOMIC DNA]</scope>
</reference>
<proteinExistence type="predicted"/>
<organism evidence="2 3">
    <name type="scientific">Candidatus Staskawiczbacteria bacterium RIFCSPLOWO2_12_FULL_37_15</name>
    <dbReference type="NCBI Taxonomy" id="1802218"/>
    <lineage>
        <taxon>Bacteria</taxon>
        <taxon>Candidatus Staskawicziibacteriota</taxon>
    </lineage>
</organism>
<evidence type="ECO:0000256" key="1">
    <source>
        <dbReference type="SAM" id="MobiDB-lite"/>
    </source>
</evidence>
<dbReference type="AlphaFoldDB" id="A0A1G2IK57"/>
<feature type="compositionally biased region" description="Basic and acidic residues" evidence="1">
    <location>
        <begin position="1"/>
        <end position="12"/>
    </location>
</feature>
<accession>A0A1G2IK57</accession>